<organism evidence="1 2">
    <name type="scientific">Phialemonium thermophilum</name>
    <dbReference type="NCBI Taxonomy" id="223376"/>
    <lineage>
        <taxon>Eukaryota</taxon>
        <taxon>Fungi</taxon>
        <taxon>Dikarya</taxon>
        <taxon>Ascomycota</taxon>
        <taxon>Pezizomycotina</taxon>
        <taxon>Sordariomycetes</taxon>
        <taxon>Sordariomycetidae</taxon>
        <taxon>Cephalothecales</taxon>
        <taxon>Cephalothecaceae</taxon>
        <taxon>Phialemonium</taxon>
    </lineage>
</organism>
<comment type="caution">
    <text evidence="1">The sequence shown here is derived from an EMBL/GenBank/DDBJ whole genome shotgun (WGS) entry which is preliminary data.</text>
</comment>
<gene>
    <name evidence="1" type="ORF">VTK73DRAFT_4982</name>
</gene>
<protein>
    <submittedName>
        <fullName evidence="1">Uncharacterized protein</fullName>
    </submittedName>
</protein>
<proteinExistence type="predicted"/>
<dbReference type="Proteomes" id="UP001586593">
    <property type="component" value="Unassembled WGS sequence"/>
</dbReference>
<keyword evidence="2" id="KW-1185">Reference proteome</keyword>
<dbReference type="EMBL" id="JAZHXJ010000028">
    <property type="protein sequence ID" value="KAL1880812.1"/>
    <property type="molecule type" value="Genomic_DNA"/>
</dbReference>
<reference evidence="1 2" key="1">
    <citation type="journal article" date="2024" name="Commun. Biol.">
        <title>Comparative genomic analysis of thermophilic fungi reveals convergent evolutionary adaptations and gene losses.</title>
        <authorList>
            <person name="Steindorff A.S."/>
            <person name="Aguilar-Pontes M.V."/>
            <person name="Robinson A.J."/>
            <person name="Andreopoulos B."/>
            <person name="LaButti K."/>
            <person name="Kuo A."/>
            <person name="Mondo S."/>
            <person name="Riley R."/>
            <person name="Otillar R."/>
            <person name="Haridas S."/>
            <person name="Lipzen A."/>
            <person name="Grimwood J."/>
            <person name="Schmutz J."/>
            <person name="Clum A."/>
            <person name="Reid I.D."/>
            <person name="Moisan M.C."/>
            <person name="Butler G."/>
            <person name="Nguyen T.T.M."/>
            <person name="Dewar K."/>
            <person name="Conant G."/>
            <person name="Drula E."/>
            <person name="Henrissat B."/>
            <person name="Hansel C."/>
            <person name="Singer S."/>
            <person name="Hutchinson M.I."/>
            <person name="de Vries R.P."/>
            <person name="Natvig D.O."/>
            <person name="Powell A.J."/>
            <person name="Tsang A."/>
            <person name="Grigoriev I.V."/>
        </authorList>
    </citation>
    <scope>NUCLEOTIDE SEQUENCE [LARGE SCALE GENOMIC DNA]</scope>
    <source>
        <strain evidence="1 2">ATCC 24622</strain>
    </source>
</reference>
<accession>A0ABR3XZ45</accession>
<name>A0ABR3XZ45_9PEZI</name>
<evidence type="ECO:0000313" key="1">
    <source>
        <dbReference type="EMBL" id="KAL1880812.1"/>
    </source>
</evidence>
<sequence>MPGNYALVLLRSRLQGLIRYISKPKEKSCCGGVGLQTRADLGKTLDYDPWTRYPGALRRKCLILNSVRARCLLPFWFKCTKKQDEDVVKVRKRVQGRRGSEREDENVRSPSQARAVSRTAELAKYGAGWAVVFGTGGGGKRQPMRQLTETQSWGWLVLVRFDLSVVPSLIQ</sequence>
<evidence type="ECO:0000313" key="2">
    <source>
        <dbReference type="Proteomes" id="UP001586593"/>
    </source>
</evidence>